<evidence type="ECO:0000313" key="3">
    <source>
        <dbReference type="EMBL" id="ABG42849.1"/>
    </source>
</evidence>
<dbReference type="EMBL" id="AP008984">
    <property type="protein sequence ID" value="BAF48829.1"/>
    <property type="molecule type" value="Genomic_DNA"/>
</dbReference>
<evidence type="ECO:0000313" key="6">
    <source>
        <dbReference type="Proteomes" id="UP000106924"/>
    </source>
</evidence>
<reference evidence="3" key="2">
    <citation type="submission" date="2007-03" db="EMBL/GenBank/DDBJ databases">
        <title>Comparative genomics of carp herpesviruses.</title>
        <authorList>
            <person name="Davison A.J."/>
            <person name="Kurobe T."/>
            <person name="Gatherer D."/>
            <person name="Cunningham C."/>
            <person name="Waltzek T.B."/>
            <person name="Korf I."/>
            <person name="Fukuda H."/>
            <person name="Hedrick R.P."/>
        </authorList>
    </citation>
    <scope>NUCLEOTIDE SEQUENCE</scope>
    <source>
        <strain evidence="3">KHV-U</strain>
    </source>
</reference>
<feature type="compositionally biased region" description="Basic and acidic residues" evidence="1">
    <location>
        <begin position="202"/>
        <end position="217"/>
    </location>
</feature>
<evidence type="ECO:0000313" key="8">
    <source>
        <dbReference type="Proteomes" id="UP000160099"/>
    </source>
</evidence>
<dbReference type="Proteomes" id="UP000106924">
    <property type="component" value="Segment"/>
</dbReference>
<sequence length="745" mass="84907">MMNAANGLPAGDIAAASGSSWSAYAAELTPVLTRRNTNLPNVEWCLEPAAEYQMLRDGLEWLERSAKNIPFVHVRLNPLNRYTRVSEIFGRMPGYGWRPIVETTPVDSKPQHFKEIFTRFEECERTLSKDLFEFAAWWLARKLLMSWELKVANKGPALQEEELTWDDLLKPYAVPSILELLQVSVGDDAEADSDSEDEDEDERRGEDEGEEGERIEGEESDATDIDDLLPPSCKRRKRTHGTDDVVVSDNNKDNNKAPFGDLFFPDGYRGNQLGLVKSALVIVLSACPDCFAQELKLQCDRYAWLTTGYGVPQLTDFYLTPVLLRHNLYPAYETAFLAFDYVLKSCRAPPFTGFMDDKCWDMLGVHLWWIFNFVKDTRLLAREAVHNSLDLLRNTRDSESYHFELWSAMHSTHVYPTSKLQLQVNAVLVPKMPRKVASAVWKRDGMLISPSVYAQENETLWNFAGNLSVVTRKQFLDLVDPKNRREDFSWRNARSKASRSQMLWDAIRIGLKVWTGGEPIKPKEQRRLERSKYYFGKKFQAALDAGLDPDTACPCVGWEDVEDMRLFMNVMVAIDNYDRKPVWSFLSETERGVRRRLQVSYKPSEIADHAKYFATTTNAVNACMTFLTKMARGVRVQRSDHFGWEDLRRAEDPENNPLLKQLQSTLDSICHMSVSRFTVPMSATNDDDVIEIQDPDTDYEAIVDSPQAAPSLSATVTTTPSSPSQPTVQIRTRATGVIFVDDDDL</sequence>
<feature type="compositionally biased region" description="Acidic residues" evidence="1">
    <location>
        <begin position="218"/>
        <end position="227"/>
    </location>
</feature>
<feature type="region of interest" description="Disordered" evidence="1">
    <location>
        <begin position="185"/>
        <end position="252"/>
    </location>
</feature>
<evidence type="ECO:0000313" key="7">
    <source>
        <dbReference type="Proteomes" id="UP000156776"/>
    </source>
</evidence>
<evidence type="ECO:0000256" key="1">
    <source>
        <dbReference type="SAM" id="MobiDB-lite"/>
    </source>
</evidence>
<dbReference type="OrthoDB" id="8828at10239"/>
<reference evidence="6 7" key="1">
    <citation type="journal article" date="2007" name="J. Virol.">
        <title>Genome sequences of three koi herpesvirus isolates representing the expanding distribution of an emerging disease threatening koi and common carp worldwide.</title>
        <authorList>
            <person name="Aoki T."/>
            <person name="Hirono I."/>
            <person name="Kurokawa K."/>
            <person name="Fukuda H."/>
            <person name="Nahary R."/>
            <person name="Eldar A."/>
            <person name="Davison A.J."/>
            <person name="Waltzek T.B."/>
            <person name="Bercovier H."/>
            <person name="Hedrick R.P."/>
        </authorList>
    </citation>
    <scope>NUCLEOTIDE SEQUENCE [LARGE SCALE GENOMIC DNA]</scope>
    <source>
        <strain evidence="2">KHV-I</strain>
        <strain evidence="3 7">KHV-U</strain>
        <strain evidence="5">TUMST1</strain>
    </source>
</reference>
<evidence type="ECO:0000313" key="4">
    <source>
        <dbReference type="EMBL" id="AIC32373.1"/>
    </source>
</evidence>
<dbReference type="EMBL" id="DQ657948">
    <property type="protein sequence ID" value="ABG42849.1"/>
    <property type="molecule type" value="Genomic_DNA"/>
</dbReference>
<dbReference type="GeneID" id="11266352"/>
<dbReference type="EMBL" id="DQ177346">
    <property type="protein sequence ID" value="ABC55225.1"/>
    <property type="molecule type" value="Genomic_DNA"/>
</dbReference>
<dbReference type="EMBL" id="KJ627438">
    <property type="protein sequence ID" value="AIC32373.1"/>
    <property type="molecule type" value="Genomic_DNA"/>
</dbReference>
<dbReference type="Proteomes" id="UP000169752">
    <property type="component" value="Segment"/>
</dbReference>
<evidence type="ECO:0000313" key="5">
    <source>
        <dbReference type="EMBL" id="BAF48829.1"/>
    </source>
</evidence>
<dbReference type="RefSeq" id="YP_001096057.1">
    <property type="nucleotide sequence ID" value="NC_009127.1"/>
</dbReference>
<accession>A3QMJ0</accession>
<reference evidence="4 8" key="3">
    <citation type="journal article" date="2015" name="Vet. Microbiol.">
        <title>Whole-genome sequence of a novel Chinese cyprinid herpesvirus 3 isolate reveals the existence of a distinct European genotype in East Asia.</title>
        <authorList>
            <person name="Li W."/>
            <person name="Lee X."/>
            <person name="Weng S."/>
            <person name="He J."/>
            <person name="Dong C."/>
        </authorList>
    </citation>
    <scope>NUCLEOTIDE SEQUENCE [LARGE SCALE GENOMIC DNA]</scope>
    <source>
        <strain evidence="4">KHV-GZ11</strain>
    </source>
</reference>
<protein>
    <submittedName>
        <fullName evidence="4">ORF18L</fullName>
    </submittedName>
    <submittedName>
        <fullName evidence="3">Protein ORF18</fullName>
    </submittedName>
</protein>
<dbReference type="Proteomes" id="UP000156776">
    <property type="component" value="Segment"/>
</dbReference>
<feature type="compositionally biased region" description="Acidic residues" evidence="1">
    <location>
        <begin position="187"/>
        <end position="201"/>
    </location>
</feature>
<name>A3QMJ0_CYHV3</name>
<keyword evidence="7" id="KW-1185">Reference proteome</keyword>
<evidence type="ECO:0000313" key="2">
    <source>
        <dbReference type="EMBL" id="ABC55225.1"/>
    </source>
</evidence>
<dbReference type="Proteomes" id="UP000160099">
    <property type="component" value="Segment"/>
</dbReference>
<dbReference type="KEGG" id="vg:11266352"/>
<gene>
    <name evidence="4" type="ORF">CyHV3-GZ_ORF18L</name>
    <name evidence="3" type="ORF">CyHV3_ORF18</name>
    <name evidence="5" type="ORF">KHVJ025</name>
</gene>
<proteinExistence type="predicted"/>
<feature type="region of interest" description="Disordered" evidence="1">
    <location>
        <begin position="709"/>
        <end position="728"/>
    </location>
</feature>
<organism evidence="2 6">
    <name type="scientific">Cyprinid herpesvirus 3</name>
    <name type="common">CyHV-3</name>
    <dbReference type="NCBI Taxonomy" id="180230"/>
    <lineage>
        <taxon>Viruses</taxon>
        <taxon>Duplodnaviria</taxon>
        <taxon>Heunggongvirae</taxon>
        <taxon>Peploviricota</taxon>
        <taxon>Herviviricetes</taxon>
        <taxon>Herpesvirales</taxon>
        <taxon>Alloherpesviridae</taxon>
        <taxon>Cyvirus</taxon>
        <taxon>Cyvirus cyprinidallo3</taxon>
    </lineage>
</organism>